<evidence type="ECO:0000313" key="2">
    <source>
        <dbReference type="Proteomes" id="UP001458880"/>
    </source>
</evidence>
<evidence type="ECO:0000313" key="1">
    <source>
        <dbReference type="EMBL" id="KAK9701412.1"/>
    </source>
</evidence>
<dbReference type="Proteomes" id="UP001458880">
    <property type="component" value="Unassembled WGS sequence"/>
</dbReference>
<dbReference type="AlphaFoldDB" id="A0AAW1JE81"/>
<organism evidence="1 2">
    <name type="scientific">Popillia japonica</name>
    <name type="common">Japanese beetle</name>
    <dbReference type="NCBI Taxonomy" id="7064"/>
    <lineage>
        <taxon>Eukaryota</taxon>
        <taxon>Metazoa</taxon>
        <taxon>Ecdysozoa</taxon>
        <taxon>Arthropoda</taxon>
        <taxon>Hexapoda</taxon>
        <taxon>Insecta</taxon>
        <taxon>Pterygota</taxon>
        <taxon>Neoptera</taxon>
        <taxon>Endopterygota</taxon>
        <taxon>Coleoptera</taxon>
        <taxon>Polyphaga</taxon>
        <taxon>Scarabaeiformia</taxon>
        <taxon>Scarabaeidae</taxon>
        <taxon>Rutelinae</taxon>
        <taxon>Popillia</taxon>
    </lineage>
</organism>
<keyword evidence="2" id="KW-1185">Reference proteome</keyword>
<protein>
    <submittedName>
        <fullName evidence="1">Uncharacterized protein</fullName>
    </submittedName>
</protein>
<name>A0AAW1JE81_POPJA</name>
<reference evidence="1 2" key="1">
    <citation type="journal article" date="2024" name="BMC Genomics">
        <title>De novo assembly and annotation of Popillia japonica's genome with initial clues to its potential as an invasive pest.</title>
        <authorList>
            <person name="Cucini C."/>
            <person name="Boschi S."/>
            <person name="Funari R."/>
            <person name="Cardaioli E."/>
            <person name="Iannotti N."/>
            <person name="Marturano G."/>
            <person name="Paoli F."/>
            <person name="Bruttini M."/>
            <person name="Carapelli A."/>
            <person name="Frati F."/>
            <person name="Nardi F."/>
        </authorList>
    </citation>
    <scope>NUCLEOTIDE SEQUENCE [LARGE SCALE GENOMIC DNA]</scope>
    <source>
        <strain evidence="1">DMR45628</strain>
    </source>
</reference>
<comment type="caution">
    <text evidence="1">The sequence shown here is derived from an EMBL/GenBank/DDBJ whole genome shotgun (WGS) entry which is preliminary data.</text>
</comment>
<gene>
    <name evidence="1" type="ORF">QE152_g30619</name>
</gene>
<sequence>MIRDRLILGISDSVIQQRLLRETDMTINKIIEYCKSIEITKQHKLLEPTETQVDVMNAGKFKCSKCNSNHQARKSPAFNKTRAKCQGRNHFAQACKKKIQTEDLENENTGWTSMRETIKRTHTSKLTLRQSVDNVTLRYNIHT</sequence>
<proteinExistence type="predicted"/>
<dbReference type="EMBL" id="JASPKY010000414">
    <property type="protein sequence ID" value="KAK9701412.1"/>
    <property type="molecule type" value="Genomic_DNA"/>
</dbReference>
<accession>A0AAW1JE81</accession>